<evidence type="ECO:0000259" key="4">
    <source>
        <dbReference type="PROSITE" id="PS50089"/>
    </source>
</evidence>
<dbReference type="SMART" id="SM01197">
    <property type="entry name" value="FANCL_C"/>
    <property type="match status" value="1"/>
</dbReference>
<dbReference type="Gene3D" id="3.30.40.10">
    <property type="entry name" value="Zinc/RING finger domain, C3HC4 (zinc finger)"/>
    <property type="match status" value="1"/>
</dbReference>
<evidence type="ECO:0000256" key="1">
    <source>
        <dbReference type="ARBA" id="ARBA00022771"/>
    </source>
</evidence>
<protein>
    <submittedName>
        <fullName evidence="5">Putative e3 ubiquitin-protein ligase fancl</fullName>
    </submittedName>
</protein>
<dbReference type="PANTHER" id="PTHR13206:SF0">
    <property type="entry name" value="E3 UBIQUITIN-PROTEIN LIGASE FANCL"/>
    <property type="match status" value="1"/>
</dbReference>
<accession>A0A023EYJ4</accession>
<dbReference type="InterPro" id="IPR044037">
    <property type="entry name" value="FANCL_d3"/>
</dbReference>
<dbReference type="GO" id="GO:0008270">
    <property type="term" value="F:zinc ion binding"/>
    <property type="evidence" value="ECO:0007669"/>
    <property type="project" value="UniProtKB-KW"/>
</dbReference>
<dbReference type="Pfam" id="PF09765">
    <property type="entry name" value="FANCL_d1"/>
    <property type="match status" value="1"/>
</dbReference>
<dbReference type="CDD" id="cd23832">
    <property type="entry name" value="DRWD-C_FANCL"/>
    <property type="match status" value="1"/>
</dbReference>
<dbReference type="InterPro" id="IPR001841">
    <property type="entry name" value="Znf_RING"/>
</dbReference>
<dbReference type="GO" id="GO:0036297">
    <property type="term" value="P:interstrand cross-link repair"/>
    <property type="evidence" value="ECO:0007669"/>
    <property type="project" value="InterPro"/>
</dbReference>
<dbReference type="InterPro" id="IPR019162">
    <property type="entry name" value="FancL_WD-rpt_cont_dom"/>
</dbReference>
<dbReference type="Gene3D" id="3.10.110.10">
    <property type="entry name" value="Ubiquitin Conjugating Enzyme"/>
    <property type="match status" value="1"/>
</dbReference>
<dbReference type="EMBL" id="GBBI01005063">
    <property type="protein sequence ID" value="JAC13649.1"/>
    <property type="molecule type" value="mRNA"/>
</dbReference>
<dbReference type="Pfam" id="PF18891">
    <property type="entry name" value="FANCL_d3"/>
    <property type="match status" value="1"/>
</dbReference>
<proteinExistence type="evidence at transcript level"/>
<keyword evidence="1 3" id="KW-0863">Zinc-finger</keyword>
<keyword evidence="1 3" id="KW-0479">Metal-binding</keyword>
<dbReference type="GO" id="GO:0061630">
    <property type="term" value="F:ubiquitin protein ligase activity"/>
    <property type="evidence" value="ECO:0007669"/>
    <property type="project" value="TreeGrafter"/>
</dbReference>
<name>A0A023EYJ4_TRIIF</name>
<sequence>LLIPSNNHTKWEGYISIKNHQFKARINVPNYPSLAGISWEFHPHIEKILLIQKSELIKSTSLPNFLHILQQIIQNSFTKKTPYLFENNTSIWNEQSVLLYKHMLADLQKSIQSCNIEEVGCDMKWVRVSYRDSKHSTHSVTLSLEGSCEQKSSFSIIQHDLPTEAVSILSQTSSFNHFFTKLEEVIESLIPFWDMCKNLEEKTWVIEPEHPKRGDLYRRIYLAEDLSVTLKFNPFDITSLPDVKFLGAINAVNQAREKFQSSLEIYDGWDNDLTLLENLERLLDVKKFVNKKYIDHTRLKIGNSGDCLICYSILSEQPIKYCLNKKCTALFHLSCLLKWFETSQTSAAGPSYDYIRGPCPCCETLMYCPRNIISLE</sequence>
<dbReference type="Pfam" id="PF11793">
    <property type="entry name" value="FANCL_C"/>
    <property type="match status" value="1"/>
</dbReference>
<dbReference type="InterPro" id="IPR043898">
    <property type="entry name" value="FANCL_d2"/>
</dbReference>
<dbReference type="GO" id="GO:0043240">
    <property type="term" value="C:Fanconi anaemia nuclear complex"/>
    <property type="evidence" value="ECO:0007669"/>
    <property type="project" value="InterPro"/>
</dbReference>
<evidence type="ECO:0000256" key="3">
    <source>
        <dbReference type="PROSITE-ProRule" id="PRU00175"/>
    </source>
</evidence>
<dbReference type="InterPro" id="IPR026848">
    <property type="entry name" value="Fancl"/>
</dbReference>
<dbReference type="InterPro" id="IPR026850">
    <property type="entry name" value="FANCL_C"/>
</dbReference>
<evidence type="ECO:0000256" key="2">
    <source>
        <dbReference type="ARBA" id="ARBA00022833"/>
    </source>
</evidence>
<dbReference type="GO" id="GO:0006513">
    <property type="term" value="P:protein monoubiquitination"/>
    <property type="evidence" value="ECO:0007669"/>
    <property type="project" value="TreeGrafter"/>
</dbReference>
<dbReference type="PANTHER" id="PTHR13206">
    <property type="entry name" value="UBIQUITIN LIGASE PROTEIN PHF9 FANCONI ANEMIA GROUP L PROTEIN"/>
    <property type="match status" value="1"/>
</dbReference>
<dbReference type="InterPro" id="IPR043003">
    <property type="entry name" value="FANCL_d3_sf"/>
</dbReference>
<feature type="domain" description="RING-type" evidence="4">
    <location>
        <begin position="307"/>
        <end position="363"/>
    </location>
</feature>
<keyword evidence="2" id="KW-0862">Zinc</keyword>
<dbReference type="AlphaFoldDB" id="A0A023EYJ4"/>
<dbReference type="PROSITE" id="PS50089">
    <property type="entry name" value="ZF_RING_2"/>
    <property type="match status" value="1"/>
</dbReference>
<dbReference type="CDD" id="cd23786">
    <property type="entry name" value="ELF_FANCL"/>
    <property type="match status" value="1"/>
</dbReference>
<dbReference type="SUPFAM" id="SSF57850">
    <property type="entry name" value="RING/U-box"/>
    <property type="match status" value="1"/>
</dbReference>
<feature type="non-terminal residue" evidence="5">
    <location>
        <position position="1"/>
    </location>
</feature>
<dbReference type="Gene3D" id="3.10.110.20">
    <property type="entry name" value="RWD domain-like"/>
    <property type="match status" value="1"/>
</dbReference>
<reference evidence="5" key="1">
    <citation type="journal article" date="2014" name="PLoS Negl. Trop. Dis.">
        <title>An updated insight into the Sialotranscriptome of Triatoma infestans: developmental stage and geographic variations.</title>
        <authorList>
            <person name="Schwarz A."/>
            <person name="Medrano-Mercado N."/>
            <person name="Schaub G.A."/>
            <person name="Struchiner C.J."/>
            <person name="Bargues M.D."/>
            <person name="Levy M.Z."/>
            <person name="Ribeiro J.M."/>
        </authorList>
    </citation>
    <scope>NUCLEOTIDE SEQUENCE</scope>
    <source>
        <strain evidence="5">Chile</strain>
        <tissue evidence="5">Salivary glands</tissue>
    </source>
</reference>
<organism evidence="5">
    <name type="scientific">Triatoma infestans</name>
    <name type="common">Assassin bug</name>
    <dbReference type="NCBI Taxonomy" id="30076"/>
    <lineage>
        <taxon>Eukaryota</taxon>
        <taxon>Metazoa</taxon>
        <taxon>Ecdysozoa</taxon>
        <taxon>Arthropoda</taxon>
        <taxon>Hexapoda</taxon>
        <taxon>Insecta</taxon>
        <taxon>Pterygota</taxon>
        <taxon>Neoptera</taxon>
        <taxon>Paraneoptera</taxon>
        <taxon>Hemiptera</taxon>
        <taxon>Heteroptera</taxon>
        <taxon>Panheteroptera</taxon>
        <taxon>Cimicomorpha</taxon>
        <taxon>Reduviidae</taxon>
        <taxon>Triatominae</taxon>
        <taxon>Triatoma</taxon>
    </lineage>
</organism>
<dbReference type="Pfam" id="PF18890">
    <property type="entry name" value="FANCL_d2"/>
    <property type="match status" value="1"/>
</dbReference>
<evidence type="ECO:0000313" key="5">
    <source>
        <dbReference type="EMBL" id="JAC13649.1"/>
    </source>
</evidence>
<dbReference type="InterPro" id="IPR013083">
    <property type="entry name" value="Znf_RING/FYVE/PHD"/>
</dbReference>
<dbReference type="InterPro" id="IPR016135">
    <property type="entry name" value="UBQ-conjugating_enzyme/RWD"/>
</dbReference>